<feature type="domain" description="LTD" evidence="2">
    <location>
        <begin position="19"/>
        <end position="141"/>
    </location>
</feature>
<dbReference type="Proteomes" id="UP000249324">
    <property type="component" value="Unassembled WGS sequence"/>
</dbReference>
<organism evidence="4">
    <name type="scientific">Thermocrispum agreste</name>
    <dbReference type="NCBI Taxonomy" id="37925"/>
    <lineage>
        <taxon>Bacteria</taxon>
        <taxon>Bacillati</taxon>
        <taxon>Actinomycetota</taxon>
        <taxon>Actinomycetes</taxon>
        <taxon>Pseudonocardiales</taxon>
        <taxon>Pseudonocardiaceae</taxon>
        <taxon>Thermocrispum</taxon>
    </lineage>
</organism>
<keyword evidence="1" id="KW-0732">Signal</keyword>
<dbReference type="EMBL" id="QGUI01000333">
    <property type="protein sequence ID" value="PZM97112.1"/>
    <property type="molecule type" value="Genomic_DNA"/>
</dbReference>
<reference evidence="3" key="4">
    <citation type="submission" date="2023-08" db="EMBL/GenBank/DDBJ databases">
        <authorList>
            <person name="Guima S.E.S."/>
            <person name="Martins L.F."/>
            <person name="Silva A.M."/>
            <person name="Setubal J.C."/>
        </authorList>
    </citation>
    <scope>NUCLEOTIDE SEQUENCE</scope>
    <source>
        <strain evidence="3">ZC4RG45</strain>
    </source>
</reference>
<dbReference type="InterPro" id="IPR036415">
    <property type="entry name" value="Lamin_tail_dom_sf"/>
</dbReference>
<evidence type="ECO:0000313" key="3">
    <source>
        <dbReference type="EMBL" id="MFO7192317.1"/>
    </source>
</evidence>
<dbReference type="Gene3D" id="2.60.40.1260">
    <property type="entry name" value="Lamin Tail domain"/>
    <property type="match status" value="1"/>
</dbReference>
<dbReference type="AlphaFoldDB" id="A0A2W4JCW0"/>
<reference evidence="3" key="1">
    <citation type="submission" date="2018-05" db="EMBL/GenBank/DDBJ databases">
        <authorList>
            <person name="Moura L."/>
            <person name="Setubal J.C."/>
        </authorList>
    </citation>
    <scope>NUCLEOTIDE SEQUENCE</scope>
    <source>
        <strain evidence="3">ZC4RG45</strain>
    </source>
</reference>
<reference evidence="4" key="2">
    <citation type="submission" date="2018-05" db="EMBL/GenBank/DDBJ databases">
        <authorList>
            <person name="Lanie J.A."/>
            <person name="Ng W.-L."/>
            <person name="Kazmierczak K.M."/>
            <person name="Andrzejewski T.M."/>
            <person name="Davidsen T.M."/>
            <person name="Wayne K.J."/>
            <person name="Tettelin H."/>
            <person name="Glass J.I."/>
            <person name="Rusch D."/>
            <person name="Podicherti R."/>
            <person name="Tsui H.-C.T."/>
            <person name="Winkler M.E."/>
        </authorList>
    </citation>
    <scope>NUCLEOTIDE SEQUENCE</scope>
    <source>
        <strain evidence="4">ZC4RG45</strain>
    </source>
</reference>
<evidence type="ECO:0000313" key="4">
    <source>
        <dbReference type="EMBL" id="PZM97112.1"/>
    </source>
</evidence>
<evidence type="ECO:0000256" key="1">
    <source>
        <dbReference type="SAM" id="SignalP"/>
    </source>
</evidence>
<dbReference type="PROSITE" id="PS51841">
    <property type="entry name" value="LTD"/>
    <property type="match status" value="1"/>
</dbReference>
<name>A0A2W4JCW0_9PSEU</name>
<reference evidence="3 5" key="3">
    <citation type="journal article" date="2021" name="BMC Genomics">
        <title>Genome-resolved metagenome and metatranscriptome analyses of thermophilic composting reveal key bacterial players and their metabolic interactions.</title>
        <authorList>
            <person name="Braga L.P.P."/>
            <person name="Pereira R.V."/>
            <person name="Martins L.F."/>
            <person name="Moura L.M.S."/>
            <person name="Sanchez F.B."/>
            <person name="Patane J.S.L."/>
            <person name="da Silva A.M."/>
            <person name="Setubal J.C."/>
        </authorList>
    </citation>
    <scope>NUCLEOTIDE SEQUENCE [LARGE SCALE GENOMIC DNA]</scope>
    <source>
        <strain evidence="3">ZC4RG45</strain>
    </source>
</reference>
<gene>
    <name evidence="3" type="ORF">DIU77_008750</name>
    <name evidence="4" type="ORF">DIU77_09760</name>
</gene>
<comment type="caution">
    <text evidence="4">The sequence shown here is derived from an EMBL/GenBank/DDBJ whole genome shotgun (WGS) entry which is preliminary data.</text>
</comment>
<dbReference type="EMBL" id="QGUI02000089">
    <property type="protein sequence ID" value="MFO7192317.1"/>
    <property type="molecule type" value="Genomic_DNA"/>
</dbReference>
<accession>A0A2W4JCW0</accession>
<dbReference type="STRING" id="1111738.GCA_000427905_03461"/>
<feature type="chain" id="PRO_5016119571" evidence="1">
    <location>
        <begin position="28"/>
        <end position="148"/>
    </location>
</feature>
<dbReference type="SUPFAM" id="SSF74853">
    <property type="entry name" value="Lamin A/C globular tail domain"/>
    <property type="match status" value="1"/>
</dbReference>
<evidence type="ECO:0000259" key="2">
    <source>
        <dbReference type="PROSITE" id="PS51841"/>
    </source>
</evidence>
<evidence type="ECO:0000313" key="5">
    <source>
        <dbReference type="Proteomes" id="UP000249324"/>
    </source>
</evidence>
<dbReference type="Pfam" id="PF00932">
    <property type="entry name" value="LTD"/>
    <property type="match status" value="1"/>
</dbReference>
<proteinExistence type="predicted"/>
<sequence>MRRVAAVLGVAVLTLAGTMVSSATAQAAGAVVIYKVQYNSPGTDTRSNKSLNGEYVVIKNTAKQTKTITGYRLQDEAGHRYVFGTTKLKPGKVIYVRTGKGTNNYLNRYWGRSWHVWNNTGDTAYLRSPNNRLLDKCSWGSKGSAKYC</sequence>
<protein>
    <submittedName>
        <fullName evidence="4">Lamin tail domain-containing protein</fullName>
    </submittedName>
</protein>
<feature type="signal peptide" evidence="1">
    <location>
        <begin position="1"/>
        <end position="27"/>
    </location>
</feature>
<dbReference type="InterPro" id="IPR001322">
    <property type="entry name" value="Lamin_tail_dom"/>
</dbReference>